<reference evidence="1" key="1">
    <citation type="submission" date="2018-04" db="EMBL/GenBank/DDBJ databases">
        <title>Genomes of the Obligate Erwinia dacicola and Facultative Enterobacter sp. OLF Endosymbionts of the Olive Fruit fly, Bactrocera oleae.</title>
        <authorList>
            <person name="Estes A.M."/>
            <person name="Hearn D.J."/>
            <person name="Agarwal S."/>
            <person name="Pierson E.A."/>
            <person name="Dunning-Hotopp J.C."/>
        </authorList>
    </citation>
    <scope>NUCLEOTIDE SEQUENCE [LARGE SCALE GENOMIC DNA]</scope>
    <source>
        <strain evidence="1">Oroville</strain>
    </source>
</reference>
<accession>A0A328TH34</accession>
<gene>
    <name evidence="1" type="ORF">ACZ87_03491</name>
</gene>
<name>A0A328TH34_9GAMM</name>
<keyword evidence="2" id="KW-1185">Reference proteome</keyword>
<evidence type="ECO:0000313" key="2">
    <source>
        <dbReference type="Proteomes" id="UP000244334"/>
    </source>
</evidence>
<sequence>MMRALRKGQKGIPGWGCKHSHGRIPEYLPQAEPQLQGGIAEGFL</sequence>
<comment type="caution">
    <text evidence="1">The sequence shown here is derived from an EMBL/GenBank/DDBJ whole genome shotgun (WGS) entry which is preliminary data.</text>
</comment>
<dbReference type="EMBL" id="LJAM02000614">
    <property type="protein sequence ID" value="RAP69718.1"/>
    <property type="molecule type" value="Genomic_DNA"/>
</dbReference>
<proteinExistence type="predicted"/>
<dbReference type="Proteomes" id="UP000244334">
    <property type="component" value="Unassembled WGS sequence"/>
</dbReference>
<dbReference type="AlphaFoldDB" id="A0A328TH34"/>
<protein>
    <submittedName>
        <fullName evidence="1">Uncharacterized protein</fullName>
    </submittedName>
</protein>
<organism evidence="1 2">
    <name type="scientific">Candidatus Erwinia dacicola</name>
    <dbReference type="NCBI Taxonomy" id="252393"/>
    <lineage>
        <taxon>Bacteria</taxon>
        <taxon>Pseudomonadati</taxon>
        <taxon>Pseudomonadota</taxon>
        <taxon>Gammaproteobacteria</taxon>
        <taxon>Enterobacterales</taxon>
        <taxon>Erwiniaceae</taxon>
        <taxon>Erwinia</taxon>
    </lineage>
</organism>
<evidence type="ECO:0000313" key="1">
    <source>
        <dbReference type="EMBL" id="RAP69718.1"/>
    </source>
</evidence>